<dbReference type="STRING" id="861298.SAMN04488136_12147"/>
<dbReference type="EMBL" id="FNDD01000021">
    <property type="protein sequence ID" value="SDH60677.1"/>
    <property type="molecule type" value="Genomic_DNA"/>
</dbReference>
<dbReference type="RefSeq" id="WP_093276306.1">
    <property type="nucleotide sequence ID" value="NZ_FNDD01000021.1"/>
</dbReference>
<gene>
    <name evidence="2" type="ORF">SAMN04488136_12147</name>
</gene>
<dbReference type="PROSITE" id="PS50011">
    <property type="entry name" value="PROTEIN_KINASE_DOM"/>
    <property type="match status" value="1"/>
</dbReference>
<evidence type="ECO:0000313" key="2">
    <source>
        <dbReference type="EMBL" id="SDH60677.1"/>
    </source>
</evidence>
<dbReference type="PANTHER" id="PTHR24359">
    <property type="entry name" value="SERINE/THREONINE-PROTEIN KINASE SBK1"/>
    <property type="match status" value="1"/>
</dbReference>
<dbReference type="SUPFAM" id="SSF56112">
    <property type="entry name" value="Protein kinase-like (PK-like)"/>
    <property type="match status" value="1"/>
</dbReference>
<evidence type="ECO:0000259" key="1">
    <source>
        <dbReference type="PROSITE" id="PS50011"/>
    </source>
</evidence>
<dbReference type="OrthoDB" id="9801841at2"/>
<organism evidence="2 3">
    <name type="scientific">Vibrio xiamenensis</name>
    <dbReference type="NCBI Taxonomy" id="861298"/>
    <lineage>
        <taxon>Bacteria</taxon>
        <taxon>Pseudomonadati</taxon>
        <taxon>Pseudomonadota</taxon>
        <taxon>Gammaproteobacteria</taxon>
        <taxon>Vibrionales</taxon>
        <taxon>Vibrionaceae</taxon>
        <taxon>Vibrio</taxon>
    </lineage>
</organism>
<dbReference type="PANTHER" id="PTHR24359:SF1">
    <property type="entry name" value="INHIBITOR OF NUCLEAR FACTOR KAPPA-B KINASE EPSILON SUBUNIT HOMOLOG 1-RELATED"/>
    <property type="match status" value="1"/>
</dbReference>
<evidence type="ECO:0000313" key="3">
    <source>
        <dbReference type="Proteomes" id="UP000198854"/>
    </source>
</evidence>
<sequence>MSDKKGMANSYIDKLVVKAIEKKKQQQQQMANKNKPKLEYVLFSQFDVLDTIVSKNGNTTLYHLAKKGSPDKQICCKVVNEEAGEIERKMLQSEASRLEISQHPSVAEFIKIGNEFERPYFMYEWIQGESLAEKMERYSSKGFRHDHIAWLVYQLAGALEYMHTRGVCHLDIKPSNILVSDNDNVKLIDFGASRYVGEPAQYAEASVKYASPEYLKSGEALPQDDVYSLALLTGHLFLGYVFGDAWQTQLTSRKRPVLIPGHVWSLIREVVTKPRKHGYTAISFAQRLASIDVKSLDSNVSAPIFNNLRNADLVLTQRKAMDRFPMHRFKYLEISLVVSVLLITGTYLYDASQPEWHSIVKSEHNATDAVGTIKPAQTASFLAQSPWDIEYALDDMNSNVVSTAPYREAYQVQQVKLGKLYDQYQTDVSGYQRIAENLPANINNARAKLVSLRQQLSDDGALFPEAEQTLNLAMAGMNQAAVNASKLTEVAGNQKDKLVSLILAGKSDEANQYLKSNWLLNQSQGYFVSKVLPKEILDSLYKSVDANAEKHYYSQAIDEVEAAMKFFGRTAALQTKARDLRLARSEYVLFSTVTGDALFDTQKLGSSLADLERISPKKFVEVTELLSQMAADSIQNSHQQSRPAKGALAVKRALIDYHAATRS</sequence>
<name>A0A1G8DSK6_9VIBR</name>
<dbReference type="Gene3D" id="1.10.510.10">
    <property type="entry name" value="Transferase(Phosphotransferase) domain 1"/>
    <property type="match status" value="1"/>
</dbReference>
<dbReference type="Pfam" id="PF00069">
    <property type="entry name" value="Pkinase"/>
    <property type="match status" value="1"/>
</dbReference>
<dbReference type="Proteomes" id="UP000198854">
    <property type="component" value="Unassembled WGS sequence"/>
</dbReference>
<keyword evidence="2" id="KW-0418">Kinase</keyword>
<dbReference type="InterPro" id="IPR008271">
    <property type="entry name" value="Ser/Thr_kinase_AS"/>
</dbReference>
<dbReference type="SMART" id="SM00220">
    <property type="entry name" value="S_TKc"/>
    <property type="match status" value="1"/>
</dbReference>
<accession>A0A1G8DSK6</accession>
<dbReference type="AlphaFoldDB" id="A0A1G8DSK6"/>
<keyword evidence="2" id="KW-0808">Transferase</keyword>
<protein>
    <submittedName>
        <fullName evidence="2">Protein kinase domain-containing protein</fullName>
    </submittedName>
</protein>
<dbReference type="GO" id="GO:0005524">
    <property type="term" value="F:ATP binding"/>
    <property type="evidence" value="ECO:0007669"/>
    <property type="project" value="InterPro"/>
</dbReference>
<keyword evidence="3" id="KW-1185">Reference proteome</keyword>
<dbReference type="InterPro" id="IPR000719">
    <property type="entry name" value="Prot_kinase_dom"/>
</dbReference>
<proteinExistence type="predicted"/>
<dbReference type="InterPro" id="IPR011009">
    <property type="entry name" value="Kinase-like_dom_sf"/>
</dbReference>
<dbReference type="GO" id="GO:0004674">
    <property type="term" value="F:protein serine/threonine kinase activity"/>
    <property type="evidence" value="ECO:0007669"/>
    <property type="project" value="TreeGrafter"/>
</dbReference>
<dbReference type="PROSITE" id="PS00108">
    <property type="entry name" value="PROTEIN_KINASE_ST"/>
    <property type="match status" value="1"/>
</dbReference>
<feature type="domain" description="Protein kinase" evidence="1">
    <location>
        <begin position="46"/>
        <end position="342"/>
    </location>
</feature>
<reference evidence="2 3" key="1">
    <citation type="submission" date="2016-10" db="EMBL/GenBank/DDBJ databases">
        <authorList>
            <person name="de Groot N.N."/>
        </authorList>
    </citation>
    <scope>NUCLEOTIDE SEQUENCE [LARGE SCALE GENOMIC DNA]</scope>
    <source>
        <strain evidence="2 3">CGMCC 1.10228</strain>
    </source>
</reference>